<keyword evidence="2 5" id="KW-0489">Methyltransferase</keyword>
<evidence type="ECO:0000256" key="3">
    <source>
        <dbReference type="ARBA" id="ARBA00022679"/>
    </source>
</evidence>
<dbReference type="PROSITE" id="PS00092">
    <property type="entry name" value="N6_MTASE"/>
    <property type="match status" value="1"/>
</dbReference>
<gene>
    <name evidence="5" type="ORF">MM415A06895_0002</name>
</gene>
<dbReference type="InterPro" id="IPR029063">
    <property type="entry name" value="SAM-dependent_MTases_sf"/>
</dbReference>
<organism evidence="5">
    <name type="scientific">viral metagenome</name>
    <dbReference type="NCBI Taxonomy" id="1070528"/>
    <lineage>
        <taxon>unclassified sequences</taxon>
        <taxon>metagenomes</taxon>
        <taxon>organismal metagenomes</taxon>
    </lineage>
</organism>
<dbReference type="Gene3D" id="3.40.50.150">
    <property type="entry name" value="Vaccinia Virus protein VP39"/>
    <property type="match status" value="1"/>
</dbReference>
<dbReference type="InterPro" id="IPR001091">
    <property type="entry name" value="RM_Methyltransferase"/>
</dbReference>
<protein>
    <submittedName>
        <fullName evidence="5">Putative methyltransferase</fullName>
    </submittedName>
</protein>
<feature type="domain" description="DNA methylase N-4/N-6" evidence="4">
    <location>
        <begin position="23"/>
        <end position="234"/>
    </location>
</feature>
<evidence type="ECO:0000259" key="4">
    <source>
        <dbReference type="Pfam" id="PF01555"/>
    </source>
</evidence>
<name>A0A6M3JEY4_9ZZZZ</name>
<dbReference type="AlphaFoldDB" id="A0A6M3JEY4"/>
<dbReference type="GO" id="GO:0008170">
    <property type="term" value="F:N-methyltransferase activity"/>
    <property type="evidence" value="ECO:0007669"/>
    <property type="project" value="InterPro"/>
</dbReference>
<dbReference type="PRINTS" id="PR00508">
    <property type="entry name" value="S21N4MTFRASE"/>
</dbReference>
<dbReference type="GO" id="GO:0003677">
    <property type="term" value="F:DNA binding"/>
    <property type="evidence" value="ECO:0007669"/>
    <property type="project" value="InterPro"/>
</dbReference>
<dbReference type="PANTHER" id="PTHR13370">
    <property type="entry name" value="RNA METHYLASE-RELATED"/>
    <property type="match status" value="1"/>
</dbReference>
<reference evidence="5" key="1">
    <citation type="submission" date="2020-03" db="EMBL/GenBank/DDBJ databases">
        <title>The deep terrestrial virosphere.</title>
        <authorList>
            <person name="Holmfeldt K."/>
            <person name="Nilsson E."/>
            <person name="Simone D."/>
            <person name="Lopez-Fernandez M."/>
            <person name="Wu X."/>
            <person name="de Brujin I."/>
            <person name="Lundin D."/>
            <person name="Andersson A."/>
            <person name="Bertilsson S."/>
            <person name="Dopson M."/>
        </authorList>
    </citation>
    <scope>NUCLEOTIDE SEQUENCE</scope>
    <source>
        <strain evidence="5">MM415A06895</strain>
    </source>
</reference>
<sequence length="252" mass="29144">MELNKIYNEDCFETFNHIPDKSVDLVLTDPPYGVTSCKWDIVPNLDRLWIELKRLGKNNCAYVFTASQPFTTDLINSNRKWFKYSLVWEKERPSNPAHAKIRFMKWHEDILVFMLNKGTFNPQMENRLDKNKRNNKLGITHKSDVYGKQSIPQGNGLINEKYPSSVLKVNVERGLHPTQKPVALMEYLIKTYSNEGDLIYDPFMGSGTTAIACKNLNRNYIGCEISKEYCEIAKSRIKDCATVAICRREYGI</sequence>
<evidence type="ECO:0000313" key="5">
    <source>
        <dbReference type="EMBL" id="QJA68390.1"/>
    </source>
</evidence>
<dbReference type="SUPFAM" id="SSF53335">
    <property type="entry name" value="S-adenosyl-L-methionine-dependent methyltransferases"/>
    <property type="match status" value="1"/>
</dbReference>
<dbReference type="Pfam" id="PF01555">
    <property type="entry name" value="N6_N4_Mtase"/>
    <property type="match status" value="1"/>
</dbReference>
<keyword evidence="3 5" id="KW-0808">Transferase</keyword>
<dbReference type="InterPro" id="IPR002941">
    <property type="entry name" value="DNA_methylase_N4/N6"/>
</dbReference>
<dbReference type="EMBL" id="MT141613">
    <property type="protein sequence ID" value="QJA68390.1"/>
    <property type="molecule type" value="Genomic_DNA"/>
</dbReference>
<accession>A0A6M3JEY4</accession>
<dbReference type="InterPro" id="IPR002052">
    <property type="entry name" value="DNA_methylase_N6_adenine_CS"/>
</dbReference>
<dbReference type="GO" id="GO:0005737">
    <property type="term" value="C:cytoplasm"/>
    <property type="evidence" value="ECO:0007669"/>
    <property type="project" value="TreeGrafter"/>
</dbReference>
<comment type="similarity">
    <text evidence="1">Belongs to the N(4)/N(6)-methyltransferase family.</text>
</comment>
<dbReference type="PANTHER" id="PTHR13370:SF24">
    <property type="entry name" value="TYPE III RESTRICTION-MODIFICATION ENZYME STYLTI MOD SUBUNIT"/>
    <property type="match status" value="1"/>
</dbReference>
<evidence type="ECO:0000256" key="1">
    <source>
        <dbReference type="ARBA" id="ARBA00006594"/>
    </source>
</evidence>
<evidence type="ECO:0000256" key="2">
    <source>
        <dbReference type="ARBA" id="ARBA00022603"/>
    </source>
</evidence>
<dbReference type="GO" id="GO:0032259">
    <property type="term" value="P:methylation"/>
    <property type="evidence" value="ECO:0007669"/>
    <property type="project" value="UniProtKB-KW"/>
</dbReference>
<proteinExistence type="inferred from homology"/>